<keyword evidence="2" id="KW-1185">Reference proteome</keyword>
<accession>A0A926NKV2</accession>
<dbReference type="PANTHER" id="PTHR34817:SF2">
    <property type="entry name" value="NUCLEOTIDYLTRANSFERASE"/>
    <property type="match status" value="1"/>
</dbReference>
<dbReference type="Proteomes" id="UP000626844">
    <property type="component" value="Unassembled WGS sequence"/>
</dbReference>
<protein>
    <submittedName>
        <fullName evidence="1">Nucleotidyltransferase domain-containing protein</fullName>
    </submittedName>
</protein>
<organism evidence="1 2">
    <name type="scientific">Metabacillus arenae</name>
    <dbReference type="NCBI Taxonomy" id="2771434"/>
    <lineage>
        <taxon>Bacteria</taxon>
        <taxon>Bacillati</taxon>
        <taxon>Bacillota</taxon>
        <taxon>Bacilli</taxon>
        <taxon>Bacillales</taxon>
        <taxon>Bacillaceae</taxon>
        <taxon>Metabacillus</taxon>
    </lineage>
</organism>
<dbReference type="InterPro" id="IPR018775">
    <property type="entry name" value="RlaP"/>
</dbReference>
<sequence length="268" mass="31865">MDKTIIKKLHVIEKENNIRILFACESGSRSWGYSSQNSDYDIRLLYTHPMEWYLSIENQKDVMEWSVNQLDITGWDLKKALQLCLKSNPSLYEWLFSGVVYLEEASTVQTLRELVNTYYTLSTLFYHYFKMSKRNYLHFQQTNHKSIKSRLSILRPLLTCLFLMEKQQLPPVSIHSLVKETDPDINEIILSLIHKKKNSDHNLDESMDQKLTNFINQSFVQLEKYKPLSKQKKASFQAELDFLFLRTLKNEKEARSFINRNNDYNRLD</sequence>
<evidence type="ECO:0000313" key="1">
    <source>
        <dbReference type="EMBL" id="MBD1382468.1"/>
    </source>
</evidence>
<dbReference type="PANTHER" id="PTHR34817">
    <property type="entry name" value="NUCLEOTIDYLTRANSFERASE"/>
    <property type="match status" value="1"/>
</dbReference>
<name>A0A926NKV2_9BACI</name>
<dbReference type="AlphaFoldDB" id="A0A926NKV2"/>
<dbReference type="EMBL" id="JACXAI010000031">
    <property type="protein sequence ID" value="MBD1382468.1"/>
    <property type="molecule type" value="Genomic_DNA"/>
</dbReference>
<reference evidence="1" key="1">
    <citation type="submission" date="2020-09" db="EMBL/GenBank/DDBJ databases">
        <title>A novel bacterium of genus Bacillus, isolated from South China Sea.</title>
        <authorList>
            <person name="Huang H."/>
            <person name="Mo K."/>
            <person name="Hu Y."/>
        </authorList>
    </citation>
    <scope>NUCLEOTIDE SEQUENCE</scope>
    <source>
        <strain evidence="1">IB182487</strain>
    </source>
</reference>
<gene>
    <name evidence="1" type="ORF">IC621_19830</name>
</gene>
<evidence type="ECO:0000313" key="2">
    <source>
        <dbReference type="Proteomes" id="UP000626844"/>
    </source>
</evidence>
<proteinExistence type="predicted"/>
<dbReference type="Pfam" id="PF10127">
    <property type="entry name" value="RlaP"/>
    <property type="match status" value="1"/>
</dbReference>
<comment type="caution">
    <text evidence="1">The sequence shown here is derived from an EMBL/GenBank/DDBJ whole genome shotgun (WGS) entry which is preliminary data.</text>
</comment>
<dbReference type="RefSeq" id="WP_191160694.1">
    <property type="nucleotide sequence ID" value="NZ_JACXAI010000031.1"/>
</dbReference>